<dbReference type="EMBL" id="MG250486">
    <property type="protein sequence ID" value="AUE23435.1"/>
    <property type="molecule type" value="Genomic_DNA"/>
</dbReference>
<evidence type="ECO:0000313" key="2">
    <source>
        <dbReference type="Proteomes" id="UP000241480"/>
    </source>
</evidence>
<proteinExistence type="predicted"/>
<organism evidence="1 2">
    <name type="scientific">Raoultella phage Ro1</name>
    <dbReference type="NCBI Taxonomy" id="2053702"/>
    <lineage>
        <taxon>Viruses</taxon>
        <taxon>Duplodnaviria</taxon>
        <taxon>Heunggongvirae</taxon>
        <taxon>Uroviricota</taxon>
        <taxon>Caudoviricetes</taxon>
        <taxon>Vequintavirinae</taxon>
        <taxon>Mydovirus</taxon>
        <taxon>Mydovirus Ro1</taxon>
    </lineage>
</organism>
<name>A0A2H4YHG9_9CAUD</name>
<accession>A0A2H4YHG9</accession>
<dbReference type="Proteomes" id="UP000241480">
    <property type="component" value="Segment"/>
</dbReference>
<sequence>MKRCSNCGAEKPLEQFQIRRASKDGFTASCKLCLKERDRIRDQDPERKAMKERYVKGIGREAATRAKRKYIEKNPKKRSVHIKTGNAIRDGKLFKQPCEVCGSQDVQAHHCDYDKPLEIMWLCPIHHEEWHRKHGEAKNAV</sequence>
<protein>
    <submittedName>
        <fullName evidence="1">Uncharacterized protein</fullName>
    </submittedName>
</protein>
<evidence type="ECO:0000313" key="1">
    <source>
        <dbReference type="EMBL" id="AUE23435.1"/>
    </source>
</evidence>
<reference evidence="1 2" key="1">
    <citation type="submission" date="2017-10" db="EMBL/GenBank/DDBJ databases">
        <title>Antibacterial composition for extension of chilled fish shelf life and decreasing of risk of food-borne infections, bacteriophage strains for its preparation.</title>
        <authorList>
            <person name="Zulkarneev E.R."/>
            <person name="Aleshkin A.V."/>
            <person name="Rubalsky O.V."/>
            <person name="Kiseleva I.A."/>
            <person name="Rubalskii E.O."/>
            <person name="Lebedev S.N."/>
        </authorList>
    </citation>
    <scope>NUCLEOTIDE SEQUENCE [LARGE SCALE GENOMIC DNA]</scope>
</reference>
<gene>
    <name evidence="1" type="ORF">Ro1_00230</name>
</gene>
<keyword evidence="2" id="KW-1185">Reference proteome</keyword>